<dbReference type="EMBL" id="FNBJ01000007">
    <property type="protein sequence ID" value="SDF17703.1"/>
    <property type="molecule type" value="Genomic_DNA"/>
</dbReference>
<evidence type="ECO:0000313" key="3">
    <source>
        <dbReference type="Proteomes" id="UP000198612"/>
    </source>
</evidence>
<organism evidence="2 3">
    <name type="scientific">Halanaerobium congolense</name>
    <dbReference type="NCBI Taxonomy" id="54121"/>
    <lineage>
        <taxon>Bacteria</taxon>
        <taxon>Bacillati</taxon>
        <taxon>Bacillota</taxon>
        <taxon>Clostridia</taxon>
        <taxon>Halanaerobiales</taxon>
        <taxon>Halanaerobiaceae</taxon>
        <taxon>Halanaerobium</taxon>
    </lineage>
</organism>
<dbReference type="Proteomes" id="UP000199519">
    <property type="component" value="Unassembled WGS sequence"/>
</dbReference>
<evidence type="ECO:0000313" key="4">
    <source>
        <dbReference type="Proteomes" id="UP000199519"/>
    </source>
</evidence>
<proteinExistence type="predicted"/>
<reference evidence="3 4" key="1">
    <citation type="submission" date="2016-10" db="EMBL/GenBank/DDBJ databases">
        <authorList>
            <person name="Varghese N."/>
            <person name="Submissions S."/>
        </authorList>
    </citation>
    <scope>NUCLEOTIDE SEQUENCE [LARGE SCALE GENOMIC DNA]</scope>
    <source>
        <strain evidence="1 4">WG2</strain>
        <strain evidence="2 3">WG5</strain>
    </source>
</reference>
<gene>
    <name evidence="1" type="ORF">SAMN04488598_10770</name>
    <name evidence="2" type="ORF">SAMN04515652_10870</name>
</gene>
<dbReference type="Proteomes" id="UP000198612">
    <property type="component" value="Unassembled WGS sequence"/>
</dbReference>
<evidence type="ECO:0000313" key="2">
    <source>
        <dbReference type="EMBL" id="SES84907.1"/>
    </source>
</evidence>
<sequence>MQKDFHYAAIYVLSRLAGMKSEHAEKVAYSSQQVDDAVYDHALKFEDGDIFHQTQTAHKKLGFIKSSDVNESFNVWIPFHFLPAAESDDVRLMTKPESTTVNFLKEDILKSGNKNNILYRLGIFLHLYADTYSHQDFKGFYDRYNLIELLDGVEHLSNKDKLKKLATEIIPGVLPIGHALSIKNPDIPYASWKYSRNSQMVEVNNLEERFLPAAKNIFIFLRKFLLQNDEFGSVVEDENLEFRLSEIKETLKFIGTLEERYKNWLNKIHNNNFKFEDFDSNDENLNYDEREWFKEAVEVKKYPKLSIEGLKQRAYNYNKFYKKDNFDNADWTLYMKAAAEHKYKVIHDVLPQAGLNIG</sequence>
<dbReference type="Pfam" id="PF20551">
    <property type="entry name" value="DUF6765"/>
    <property type="match status" value="1"/>
</dbReference>
<keyword evidence="4" id="KW-1185">Reference proteome</keyword>
<dbReference type="EMBL" id="FOHG01000008">
    <property type="protein sequence ID" value="SES84907.1"/>
    <property type="molecule type" value="Genomic_DNA"/>
</dbReference>
<dbReference type="InterPro" id="IPR046653">
    <property type="entry name" value="DUF6765"/>
</dbReference>
<name>A0A1H9ZSZ9_9FIRM</name>
<accession>A0A1H9ZSZ9</accession>
<dbReference type="RefSeq" id="WP_089719774.1">
    <property type="nucleotide sequence ID" value="NZ_FNBJ01000007.1"/>
</dbReference>
<protein>
    <submittedName>
        <fullName evidence="2">Uncharacterized protein</fullName>
    </submittedName>
</protein>
<dbReference type="AlphaFoldDB" id="A0A1H9ZSZ9"/>
<evidence type="ECO:0000313" key="1">
    <source>
        <dbReference type="EMBL" id="SDF17703.1"/>
    </source>
</evidence>